<sequence length="442" mass="48511">MAALTGKGSLLYSCKKKTGLGALLLNGAFIKGLLTLALPCFNLAGPMQLSFILLTLPDLLPGACFRPAPGVAVNNANFFANVINSATSFNEMLWKAIGQCPNINVVHDQWWGRALETPGEDPYVVGRYTVNFMRGMQDVPGHDGGDPFLRPIKTSTCCNHTRFDYDARVMERDMAETFLCPFEMCVWEGDASSVMCSFNLVNGVPACTDARLLSQTVRGDWGLYGYIVSDCDAVLTEDVRWLNLTGAEASAAAIRAGLDLDCDQSWTVCEDDGKMMGDFLSNFILAAVAQGKIRDVGPNQITITITPTRESDIDNALRNQFMTFMRVGYFDDDIPLYASLNETDICTAEHQSLALDGARQGIVLLKNHDNLLPLDANKIHAVAMHGPHVMAPERVIWMQATQARPPCRYVTPREGISKHVKISHQAKTTIYVGGINLHIEMP</sequence>
<reference evidence="4" key="2">
    <citation type="journal article" date="2018" name="Plant J.">
        <title>The Sorghum bicolor reference genome: improved assembly, gene annotations, a transcriptome atlas, and signatures of genome organization.</title>
        <authorList>
            <person name="McCormick R.F."/>
            <person name="Truong S.K."/>
            <person name="Sreedasyam A."/>
            <person name="Jenkins J."/>
            <person name="Shu S."/>
            <person name="Sims D."/>
            <person name="Kennedy M."/>
            <person name="Amirebrahimi M."/>
            <person name="Weers B.D."/>
            <person name="McKinley B."/>
            <person name="Mattison A."/>
            <person name="Morishige D.T."/>
            <person name="Grimwood J."/>
            <person name="Schmutz J."/>
            <person name="Mullet J.E."/>
        </authorList>
    </citation>
    <scope>NUCLEOTIDE SEQUENCE [LARGE SCALE GENOMIC DNA]</scope>
    <source>
        <strain evidence="4">cv. BTx623</strain>
    </source>
</reference>
<dbReference type="Proteomes" id="UP000000768">
    <property type="component" value="Chromosome 8"/>
</dbReference>
<keyword evidence="1" id="KW-0378">Hydrolase</keyword>
<reference evidence="3 4" key="1">
    <citation type="journal article" date="2009" name="Nature">
        <title>The Sorghum bicolor genome and the diversification of grasses.</title>
        <authorList>
            <person name="Paterson A.H."/>
            <person name="Bowers J.E."/>
            <person name="Bruggmann R."/>
            <person name="Dubchak I."/>
            <person name="Grimwood J."/>
            <person name="Gundlach H."/>
            <person name="Haberer G."/>
            <person name="Hellsten U."/>
            <person name="Mitros T."/>
            <person name="Poliakov A."/>
            <person name="Schmutz J."/>
            <person name="Spannagl M."/>
            <person name="Tang H."/>
            <person name="Wang X."/>
            <person name="Wicker T."/>
            <person name="Bharti A.K."/>
            <person name="Chapman J."/>
            <person name="Feltus F.A."/>
            <person name="Gowik U."/>
            <person name="Grigoriev I.V."/>
            <person name="Lyons E."/>
            <person name="Maher C.A."/>
            <person name="Martis M."/>
            <person name="Narechania A."/>
            <person name="Otillar R.P."/>
            <person name="Penning B.W."/>
            <person name="Salamov A.A."/>
            <person name="Wang Y."/>
            <person name="Zhang L."/>
            <person name="Carpita N.C."/>
            <person name="Freeling M."/>
            <person name="Gingle A.R."/>
            <person name="Hash C.T."/>
            <person name="Keller B."/>
            <person name="Klein P."/>
            <person name="Kresovich S."/>
            <person name="McCann M.C."/>
            <person name="Ming R."/>
            <person name="Peterson D.G."/>
            <person name="Mehboob-ur-Rahman"/>
            <person name="Ware D."/>
            <person name="Westhoff P."/>
            <person name="Mayer K.F."/>
            <person name="Messing J."/>
            <person name="Rokhsar D.S."/>
        </authorList>
    </citation>
    <scope>NUCLEOTIDE SEQUENCE [LARGE SCALE GENOMIC DNA]</scope>
    <source>
        <strain evidence="4">cv. BTx623</strain>
    </source>
</reference>
<organism evidence="3 4">
    <name type="scientific">Sorghum bicolor</name>
    <name type="common">Sorghum</name>
    <name type="synonym">Sorghum vulgare</name>
    <dbReference type="NCBI Taxonomy" id="4558"/>
    <lineage>
        <taxon>Eukaryota</taxon>
        <taxon>Viridiplantae</taxon>
        <taxon>Streptophyta</taxon>
        <taxon>Embryophyta</taxon>
        <taxon>Tracheophyta</taxon>
        <taxon>Spermatophyta</taxon>
        <taxon>Magnoliopsida</taxon>
        <taxon>Liliopsida</taxon>
        <taxon>Poales</taxon>
        <taxon>Poaceae</taxon>
        <taxon>PACMAD clade</taxon>
        <taxon>Panicoideae</taxon>
        <taxon>Andropogonodae</taxon>
        <taxon>Andropogoneae</taxon>
        <taxon>Sorghinae</taxon>
        <taxon>Sorghum</taxon>
    </lineage>
</organism>
<feature type="domain" description="Glycoside hydrolase family 3 N-terminal" evidence="2">
    <location>
        <begin position="100"/>
        <end position="261"/>
    </location>
</feature>
<dbReference type="PANTHER" id="PTHR42721:SF46">
    <property type="entry name" value="GLYCOSYL HYDROLASE FAMILY 3 C TERMINAL DOMAIN CONTAINING PROTEIN"/>
    <property type="match status" value="1"/>
</dbReference>
<dbReference type="GO" id="GO:0031222">
    <property type="term" value="P:arabinan catabolic process"/>
    <property type="evidence" value="ECO:0000318"/>
    <property type="project" value="GO_Central"/>
</dbReference>
<dbReference type="InParanoid" id="A0A1Z5R6N3"/>
<gene>
    <name evidence="3" type="ORF">SORBI_3008G096401</name>
</gene>
<name>A0A1Z5R6N3_SORBI</name>
<dbReference type="InterPro" id="IPR017853">
    <property type="entry name" value="GH"/>
</dbReference>
<dbReference type="Gene3D" id="3.20.20.300">
    <property type="entry name" value="Glycoside hydrolase, family 3, N-terminal domain"/>
    <property type="match status" value="1"/>
</dbReference>
<dbReference type="Pfam" id="PF00933">
    <property type="entry name" value="Glyco_hydro_3"/>
    <property type="match status" value="1"/>
</dbReference>
<proteinExistence type="predicted"/>
<protein>
    <recommendedName>
        <fullName evidence="2">Glycoside hydrolase family 3 N-terminal domain-containing protein</fullName>
    </recommendedName>
</protein>
<dbReference type="InterPro" id="IPR044993">
    <property type="entry name" value="BXL"/>
</dbReference>
<dbReference type="InterPro" id="IPR036962">
    <property type="entry name" value="Glyco_hydro_3_N_sf"/>
</dbReference>
<dbReference type="GO" id="GO:0046556">
    <property type="term" value="F:alpha-L-arabinofuranosidase activity"/>
    <property type="evidence" value="ECO:0000318"/>
    <property type="project" value="GO_Central"/>
</dbReference>
<evidence type="ECO:0000313" key="4">
    <source>
        <dbReference type="Proteomes" id="UP000000768"/>
    </source>
</evidence>
<dbReference type="Gramene" id="OQU79105">
    <property type="protein sequence ID" value="OQU79105"/>
    <property type="gene ID" value="SORBI_3008G096401"/>
</dbReference>
<dbReference type="GO" id="GO:0009044">
    <property type="term" value="F:xylan 1,4-beta-xylosidase activity"/>
    <property type="evidence" value="ECO:0000318"/>
    <property type="project" value="GO_Central"/>
</dbReference>
<dbReference type="InterPro" id="IPR001764">
    <property type="entry name" value="Glyco_hydro_3_N"/>
</dbReference>
<evidence type="ECO:0000256" key="1">
    <source>
        <dbReference type="ARBA" id="ARBA00022801"/>
    </source>
</evidence>
<accession>A0A1Z5R6N3</accession>
<evidence type="ECO:0000313" key="3">
    <source>
        <dbReference type="EMBL" id="OQU79105.1"/>
    </source>
</evidence>
<dbReference type="OMA" id="KIHAVAM"/>
<keyword evidence="4" id="KW-1185">Reference proteome</keyword>
<dbReference type="STRING" id="4558.A0A1Z5R6N3"/>
<dbReference type="PANTHER" id="PTHR42721">
    <property type="entry name" value="SUGAR HYDROLASE-RELATED"/>
    <property type="match status" value="1"/>
</dbReference>
<dbReference type="SUPFAM" id="SSF51445">
    <property type="entry name" value="(Trans)glycosidases"/>
    <property type="match status" value="1"/>
</dbReference>
<evidence type="ECO:0000259" key="2">
    <source>
        <dbReference type="Pfam" id="PF00933"/>
    </source>
</evidence>
<dbReference type="AlphaFoldDB" id="A0A1Z5R6N3"/>
<dbReference type="Gene3D" id="3.40.50.1700">
    <property type="entry name" value="Glycoside hydrolase family 3 C-terminal domain"/>
    <property type="match status" value="1"/>
</dbReference>
<dbReference type="InterPro" id="IPR036881">
    <property type="entry name" value="Glyco_hydro_3_C_sf"/>
</dbReference>
<dbReference type="EMBL" id="CM000767">
    <property type="protein sequence ID" value="OQU79105.1"/>
    <property type="molecule type" value="Genomic_DNA"/>
</dbReference>
<dbReference type="GO" id="GO:0045493">
    <property type="term" value="P:xylan catabolic process"/>
    <property type="evidence" value="ECO:0000318"/>
    <property type="project" value="GO_Central"/>
</dbReference>